<evidence type="ECO:0000313" key="1">
    <source>
        <dbReference type="EMBL" id="GFR96211.1"/>
    </source>
</evidence>
<dbReference type="AlphaFoldDB" id="A0AAV4HGJ0"/>
<evidence type="ECO:0000313" key="2">
    <source>
        <dbReference type="Proteomes" id="UP000762676"/>
    </source>
</evidence>
<comment type="caution">
    <text evidence="1">The sequence shown here is derived from an EMBL/GenBank/DDBJ whole genome shotgun (WGS) entry which is preliminary data.</text>
</comment>
<gene>
    <name evidence="1" type="ORF">ElyMa_000962600</name>
</gene>
<dbReference type="EMBL" id="BMAT01001966">
    <property type="protein sequence ID" value="GFR96211.1"/>
    <property type="molecule type" value="Genomic_DNA"/>
</dbReference>
<keyword evidence="1" id="KW-0548">Nucleotidyltransferase</keyword>
<organism evidence="1 2">
    <name type="scientific">Elysia marginata</name>
    <dbReference type="NCBI Taxonomy" id="1093978"/>
    <lineage>
        <taxon>Eukaryota</taxon>
        <taxon>Metazoa</taxon>
        <taxon>Spiralia</taxon>
        <taxon>Lophotrochozoa</taxon>
        <taxon>Mollusca</taxon>
        <taxon>Gastropoda</taxon>
        <taxon>Heterobranchia</taxon>
        <taxon>Euthyneura</taxon>
        <taxon>Panpulmonata</taxon>
        <taxon>Sacoglossa</taxon>
        <taxon>Placobranchoidea</taxon>
        <taxon>Plakobranchidae</taxon>
        <taxon>Elysia</taxon>
    </lineage>
</organism>
<reference evidence="1 2" key="1">
    <citation type="journal article" date="2021" name="Elife">
        <title>Chloroplast acquisition without the gene transfer in kleptoplastic sea slugs, Plakobranchus ocellatus.</title>
        <authorList>
            <person name="Maeda T."/>
            <person name="Takahashi S."/>
            <person name="Yoshida T."/>
            <person name="Shimamura S."/>
            <person name="Takaki Y."/>
            <person name="Nagai Y."/>
            <person name="Toyoda A."/>
            <person name="Suzuki Y."/>
            <person name="Arimoto A."/>
            <person name="Ishii H."/>
            <person name="Satoh N."/>
            <person name="Nishiyama T."/>
            <person name="Hasebe M."/>
            <person name="Maruyama T."/>
            <person name="Minagawa J."/>
            <person name="Obokata J."/>
            <person name="Shigenobu S."/>
        </authorList>
    </citation>
    <scope>NUCLEOTIDE SEQUENCE [LARGE SCALE GENOMIC DNA]</scope>
</reference>
<protein>
    <submittedName>
        <fullName evidence="1">Reverse transcriptase</fullName>
    </submittedName>
</protein>
<keyword evidence="2" id="KW-1185">Reference proteome</keyword>
<dbReference type="GO" id="GO:0003964">
    <property type="term" value="F:RNA-directed DNA polymerase activity"/>
    <property type="evidence" value="ECO:0007669"/>
    <property type="project" value="UniProtKB-KW"/>
</dbReference>
<sequence>MIPTHCGNPGNEKADRLAIDVKIAVKGIYTQKWKSKSSGYVIRKDMMDNLPRKGQCMSFRLRTGHCLLRAHQYKIGISQTAMCECGIPQFTSYCKSAPISRRKRTTVATKP</sequence>
<proteinExistence type="predicted"/>
<dbReference type="Proteomes" id="UP000762676">
    <property type="component" value="Unassembled WGS sequence"/>
</dbReference>
<name>A0AAV4HGJ0_9GAST</name>
<keyword evidence="1" id="KW-0808">Transferase</keyword>
<keyword evidence="1" id="KW-0695">RNA-directed DNA polymerase</keyword>
<accession>A0AAV4HGJ0</accession>